<dbReference type="AlphaFoldDB" id="A0A2P5BX54"/>
<keyword evidence="1" id="KW-0472">Membrane</keyword>
<dbReference type="InterPro" id="IPR021475">
    <property type="entry name" value="Pants/Emi1-like"/>
</dbReference>
<evidence type="ECO:0000313" key="3">
    <source>
        <dbReference type="Proteomes" id="UP000237105"/>
    </source>
</evidence>
<gene>
    <name evidence="2" type="ORF">PanWU01x14_202500</name>
</gene>
<dbReference type="Pfam" id="PF11326">
    <property type="entry name" value="PANTS-like"/>
    <property type="match status" value="1"/>
</dbReference>
<accession>A0A2P5BX54</accession>
<sequence>MALENIQKHVVLFLELLFILSSQRRERGRENNVFGEERRFRYRNRAAIVLLRLLRRSLVLLLILIFDIMSIFLVVLSAPVHQMQQYYRLGTLDNCSPKWGAFIDCLTLKTKSASQAQEILGTREKTKPHIWTLRTPEEASSYWREIFGHLDDVE</sequence>
<evidence type="ECO:0000313" key="2">
    <source>
        <dbReference type="EMBL" id="PON53368.1"/>
    </source>
</evidence>
<keyword evidence="1" id="KW-1133">Transmembrane helix</keyword>
<feature type="transmembrane region" description="Helical" evidence="1">
    <location>
        <begin position="58"/>
        <end position="78"/>
    </location>
</feature>
<evidence type="ECO:0000256" key="1">
    <source>
        <dbReference type="SAM" id="Phobius"/>
    </source>
</evidence>
<organism evidence="2 3">
    <name type="scientific">Parasponia andersonii</name>
    <name type="common">Sponia andersonii</name>
    <dbReference type="NCBI Taxonomy" id="3476"/>
    <lineage>
        <taxon>Eukaryota</taxon>
        <taxon>Viridiplantae</taxon>
        <taxon>Streptophyta</taxon>
        <taxon>Embryophyta</taxon>
        <taxon>Tracheophyta</taxon>
        <taxon>Spermatophyta</taxon>
        <taxon>Magnoliopsida</taxon>
        <taxon>eudicotyledons</taxon>
        <taxon>Gunneridae</taxon>
        <taxon>Pentapetalae</taxon>
        <taxon>rosids</taxon>
        <taxon>fabids</taxon>
        <taxon>Rosales</taxon>
        <taxon>Cannabaceae</taxon>
        <taxon>Parasponia</taxon>
    </lineage>
</organism>
<keyword evidence="1" id="KW-0812">Transmembrane</keyword>
<dbReference type="OrthoDB" id="2017405at2759"/>
<dbReference type="PANTHER" id="PTHR28052">
    <property type="entry name" value="UPF0545 PROTEIN C22ORF39"/>
    <property type="match status" value="1"/>
</dbReference>
<proteinExistence type="predicted"/>
<dbReference type="STRING" id="3476.A0A2P5BX54"/>
<reference evidence="3" key="1">
    <citation type="submission" date="2016-06" db="EMBL/GenBank/DDBJ databases">
        <title>Parallel loss of symbiosis genes in relatives of nitrogen-fixing non-legume Parasponia.</title>
        <authorList>
            <person name="Van Velzen R."/>
            <person name="Holmer R."/>
            <person name="Bu F."/>
            <person name="Rutten L."/>
            <person name="Van Zeijl A."/>
            <person name="Liu W."/>
            <person name="Santuari L."/>
            <person name="Cao Q."/>
            <person name="Sharma T."/>
            <person name="Shen D."/>
            <person name="Roswanjaya Y."/>
            <person name="Wardhani T."/>
            <person name="Kalhor M.S."/>
            <person name="Jansen J."/>
            <person name="Van den Hoogen J."/>
            <person name="Gungor B."/>
            <person name="Hartog M."/>
            <person name="Hontelez J."/>
            <person name="Verver J."/>
            <person name="Yang W.-C."/>
            <person name="Schijlen E."/>
            <person name="Repin R."/>
            <person name="Schilthuizen M."/>
            <person name="Schranz E."/>
            <person name="Heidstra R."/>
            <person name="Miyata K."/>
            <person name="Fedorova E."/>
            <person name="Kohlen W."/>
            <person name="Bisseling T."/>
            <person name="Smit S."/>
            <person name="Geurts R."/>
        </authorList>
    </citation>
    <scope>NUCLEOTIDE SEQUENCE [LARGE SCALE GENOMIC DNA]</scope>
    <source>
        <strain evidence="3">cv. WU1-14</strain>
    </source>
</reference>
<dbReference type="EMBL" id="JXTB01000207">
    <property type="protein sequence ID" value="PON53368.1"/>
    <property type="molecule type" value="Genomic_DNA"/>
</dbReference>
<comment type="caution">
    <text evidence="2">The sequence shown here is derived from an EMBL/GenBank/DDBJ whole genome shotgun (WGS) entry which is preliminary data.</text>
</comment>
<name>A0A2P5BX54_PARAD</name>
<protein>
    <submittedName>
        <fullName evidence="2">Uncharacterized protein</fullName>
    </submittedName>
</protein>
<keyword evidence="3" id="KW-1185">Reference proteome</keyword>
<dbReference type="PANTHER" id="PTHR28052:SF1">
    <property type="entry name" value="UPF0545 PROTEIN C22ORF39"/>
    <property type="match status" value="1"/>
</dbReference>
<dbReference type="Proteomes" id="UP000237105">
    <property type="component" value="Unassembled WGS sequence"/>
</dbReference>